<dbReference type="InterPro" id="IPR029058">
    <property type="entry name" value="AB_hydrolase_fold"/>
</dbReference>
<evidence type="ECO:0000313" key="3">
    <source>
        <dbReference type="Proteomes" id="UP000016960"/>
    </source>
</evidence>
<dbReference type="RefSeq" id="WP_022608283.1">
    <property type="nucleotide sequence ID" value="NZ_ASSJ01000070.1"/>
</dbReference>
<organism evidence="2 3">
    <name type="scientific">Rubidibacter lacunae KORDI 51-2</name>
    <dbReference type="NCBI Taxonomy" id="582515"/>
    <lineage>
        <taxon>Bacteria</taxon>
        <taxon>Bacillati</taxon>
        <taxon>Cyanobacteriota</taxon>
        <taxon>Cyanophyceae</taxon>
        <taxon>Oscillatoriophycideae</taxon>
        <taxon>Chroococcales</taxon>
        <taxon>Aphanothecaceae</taxon>
        <taxon>Rubidibacter</taxon>
    </lineage>
</organism>
<feature type="domain" description="AB hydrolase-1" evidence="1">
    <location>
        <begin position="5"/>
        <end position="107"/>
    </location>
</feature>
<dbReference type="Pfam" id="PF00561">
    <property type="entry name" value="Abhydrolase_1"/>
    <property type="match status" value="1"/>
</dbReference>
<dbReference type="EC" id="3.1.1.3" evidence="2"/>
<dbReference type="GO" id="GO:0016740">
    <property type="term" value="F:transferase activity"/>
    <property type="evidence" value="ECO:0007669"/>
    <property type="project" value="UniProtKB-KW"/>
</dbReference>
<dbReference type="Proteomes" id="UP000016960">
    <property type="component" value="Unassembled WGS sequence"/>
</dbReference>
<dbReference type="eggNOG" id="COG1075">
    <property type="taxonomic scope" value="Bacteria"/>
</dbReference>
<keyword evidence="3" id="KW-1185">Reference proteome</keyword>
<keyword evidence="2" id="KW-0808">Transferase</keyword>
<sequence length="192" mass="21110">MSESPPVLLVHGINDTAGVFWRMAAYLRDRGCSTHALDLTPNNGAARLEVLAQQVADRATRLPAGPFDLVGFSMGGLIGRYYLQRLGGSRRVRRFISISAPNRGTWLAYLTHLPGCQQMRPQSQFLKDLNGDLAWLKQVETTVFWTPFDLMILPAWSSVLPGVTSTRLPVALHPCMLTDRRCCAAVAAALTS</sequence>
<dbReference type="InParanoid" id="U5DGS2"/>
<dbReference type="FunCoup" id="U5DGS2">
    <property type="interactions" value="37"/>
</dbReference>
<dbReference type="EMBL" id="ASSJ01000070">
    <property type="protein sequence ID" value="ERN40801.1"/>
    <property type="molecule type" value="Genomic_DNA"/>
</dbReference>
<proteinExistence type="predicted"/>
<dbReference type="PANTHER" id="PTHR37946">
    <property type="entry name" value="SLL1969 PROTEIN"/>
    <property type="match status" value="1"/>
</dbReference>
<dbReference type="OrthoDB" id="9765872at2"/>
<comment type="caution">
    <text evidence="2">The sequence shown here is derived from an EMBL/GenBank/DDBJ whole genome shotgun (WGS) entry which is preliminary data.</text>
</comment>
<dbReference type="PANTHER" id="PTHR37946:SF1">
    <property type="entry name" value="SLL1969 PROTEIN"/>
    <property type="match status" value="1"/>
</dbReference>
<gene>
    <name evidence="2" type="ORF">KR51_00027910</name>
</gene>
<dbReference type="AlphaFoldDB" id="U5DGS2"/>
<evidence type="ECO:0000313" key="2">
    <source>
        <dbReference type="EMBL" id="ERN40801.1"/>
    </source>
</evidence>
<accession>U5DGS2</accession>
<dbReference type="SUPFAM" id="SSF53474">
    <property type="entry name" value="alpha/beta-Hydrolases"/>
    <property type="match status" value="1"/>
</dbReference>
<protein>
    <submittedName>
        <fullName evidence="2">Putative acetyltransferase and hydrolase</fullName>
        <ecNumber evidence="2">3.1.1.3</ecNumber>
    </submittedName>
</protein>
<reference evidence="2 3" key="1">
    <citation type="submission" date="2013-05" db="EMBL/GenBank/DDBJ databases">
        <title>Draft genome sequence of Rubidibacter lacunae KORDI 51-2.</title>
        <authorList>
            <person name="Choi D.H."/>
            <person name="Noh J.H."/>
            <person name="Kwon K.-K."/>
            <person name="Lee J.-H."/>
            <person name="Ryu J.-Y."/>
        </authorList>
    </citation>
    <scope>NUCLEOTIDE SEQUENCE [LARGE SCALE GENOMIC DNA]</scope>
    <source>
        <strain evidence="2 3">KORDI 51-2</strain>
    </source>
</reference>
<name>U5DGS2_9CHRO</name>
<dbReference type="STRING" id="582515.KR51_00027910"/>
<dbReference type="InterPro" id="IPR000073">
    <property type="entry name" value="AB_hydrolase_1"/>
</dbReference>
<dbReference type="PATRIC" id="fig|582515.4.peg.3141"/>
<dbReference type="GO" id="GO:0004806">
    <property type="term" value="F:triacylglycerol lipase activity"/>
    <property type="evidence" value="ECO:0007669"/>
    <property type="project" value="UniProtKB-EC"/>
</dbReference>
<dbReference type="Gene3D" id="3.40.50.1820">
    <property type="entry name" value="alpha/beta hydrolase"/>
    <property type="match status" value="1"/>
</dbReference>
<evidence type="ECO:0000259" key="1">
    <source>
        <dbReference type="Pfam" id="PF00561"/>
    </source>
</evidence>
<keyword evidence="2" id="KW-0378">Hydrolase</keyword>